<dbReference type="SUPFAM" id="SSF52172">
    <property type="entry name" value="CheY-like"/>
    <property type="match status" value="1"/>
</dbReference>
<protein>
    <recommendedName>
        <fullName evidence="2">histidine kinase</fullName>
        <ecNumber evidence="2">2.7.13.3</ecNumber>
    </recommendedName>
</protein>
<dbReference type="InterPro" id="IPR035965">
    <property type="entry name" value="PAS-like_dom_sf"/>
</dbReference>
<comment type="caution">
    <text evidence="8">The sequence shown here is derived from an EMBL/GenBank/DDBJ whole genome shotgun (WGS) entry which is preliminary data.</text>
</comment>
<dbReference type="PROSITE" id="PS50110">
    <property type="entry name" value="RESPONSE_REGULATORY"/>
    <property type="match status" value="1"/>
</dbReference>
<dbReference type="Gene3D" id="1.10.287.130">
    <property type="match status" value="1"/>
</dbReference>
<dbReference type="InterPro" id="IPR036890">
    <property type="entry name" value="HATPase_C_sf"/>
</dbReference>
<dbReference type="AlphaFoldDB" id="A0A7C0Y463"/>
<feature type="domain" description="PAS" evidence="7">
    <location>
        <begin position="7"/>
        <end position="78"/>
    </location>
</feature>
<dbReference type="PROSITE" id="PS50112">
    <property type="entry name" value="PAS"/>
    <property type="match status" value="1"/>
</dbReference>
<dbReference type="PRINTS" id="PR00344">
    <property type="entry name" value="BCTRLSENSOR"/>
</dbReference>
<dbReference type="SMART" id="SM00448">
    <property type="entry name" value="REC"/>
    <property type="match status" value="1"/>
</dbReference>
<dbReference type="PANTHER" id="PTHR43065">
    <property type="entry name" value="SENSOR HISTIDINE KINASE"/>
    <property type="match status" value="1"/>
</dbReference>
<dbReference type="InterPro" id="IPR011006">
    <property type="entry name" value="CheY-like_superfamily"/>
</dbReference>
<dbReference type="InterPro" id="IPR001789">
    <property type="entry name" value="Sig_transdc_resp-reg_receiver"/>
</dbReference>
<evidence type="ECO:0000259" key="6">
    <source>
        <dbReference type="PROSITE" id="PS50110"/>
    </source>
</evidence>
<dbReference type="Pfam" id="PF08448">
    <property type="entry name" value="PAS_4"/>
    <property type="match status" value="1"/>
</dbReference>
<dbReference type="CDD" id="cd00082">
    <property type="entry name" value="HisKA"/>
    <property type="match status" value="1"/>
</dbReference>
<evidence type="ECO:0000256" key="4">
    <source>
        <dbReference type="PROSITE-ProRule" id="PRU00169"/>
    </source>
</evidence>
<evidence type="ECO:0000256" key="1">
    <source>
        <dbReference type="ARBA" id="ARBA00000085"/>
    </source>
</evidence>
<dbReference type="SUPFAM" id="SSF47384">
    <property type="entry name" value="Homodimeric domain of signal transducing histidine kinase"/>
    <property type="match status" value="1"/>
</dbReference>
<dbReference type="InterPro" id="IPR003661">
    <property type="entry name" value="HisK_dim/P_dom"/>
</dbReference>
<dbReference type="CDD" id="cd00156">
    <property type="entry name" value="REC"/>
    <property type="match status" value="1"/>
</dbReference>
<keyword evidence="3 4" id="KW-0597">Phosphoprotein</keyword>
<dbReference type="CDD" id="cd00130">
    <property type="entry name" value="PAS"/>
    <property type="match status" value="1"/>
</dbReference>
<dbReference type="SUPFAM" id="SSF55785">
    <property type="entry name" value="PYP-like sensor domain (PAS domain)"/>
    <property type="match status" value="1"/>
</dbReference>
<dbReference type="InterPro" id="IPR036097">
    <property type="entry name" value="HisK_dim/P_sf"/>
</dbReference>
<evidence type="ECO:0000256" key="2">
    <source>
        <dbReference type="ARBA" id="ARBA00012438"/>
    </source>
</evidence>
<dbReference type="SMART" id="SM00091">
    <property type="entry name" value="PAS"/>
    <property type="match status" value="1"/>
</dbReference>
<dbReference type="Pfam" id="PF00072">
    <property type="entry name" value="Response_reg"/>
    <property type="match status" value="1"/>
</dbReference>
<dbReference type="InterPro" id="IPR003594">
    <property type="entry name" value="HATPase_dom"/>
</dbReference>
<comment type="catalytic activity">
    <reaction evidence="1">
        <text>ATP + protein L-histidine = ADP + protein N-phospho-L-histidine.</text>
        <dbReference type="EC" id="2.7.13.3"/>
    </reaction>
</comment>
<dbReference type="Gene3D" id="3.30.565.10">
    <property type="entry name" value="Histidine kinase-like ATPase, C-terminal domain"/>
    <property type="match status" value="1"/>
</dbReference>
<evidence type="ECO:0000313" key="8">
    <source>
        <dbReference type="EMBL" id="HDD43901.1"/>
    </source>
</evidence>
<evidence type="ECO:0000259" key="5">
    <source>
        <dbReference type="PROSITE" id="PS50109"/>
    </source>
</evidence>
<dbReference type="PROSITE" id="PS50109">
    <property type="entry name" value="HIS_KIN"/>
    <property type="match status" value="1"/>
</dbReference>
<dbReference type="InterPro" id="IPR013656">
    <property type="entry name" value="PAS_4"/>
</dbReference>
<dbReference type="Gene3D" id="3.30.450.20">
    <property type="entry name" value="PAS domain"/>
    <property type="match status" value="1"/>
</dbReference>
<gene>
    <name evidence="8" type="ORF">ENG63_03445</name>
</gene>
<dbReference type="InterPro" id="IPR004358">
    <property type="entry name" value="Sig_transdc_His_kin-like_C"/>
</dbReference>
<evidence type="ECO:0000259" key="7">
    <source>
        <dbReference type="PROSITE" id="PS50112"/>
    </source>
</evidence>
<dbReference type="EC" id="2.7.13.3" evidence="2"/>
<organism evidence="8">
    <name type="scientific">Desulfofervidus auxilii</name>
    <dbReference type="NCBI Taxonomy" id="1621989"/>
    <lineage>
        <taxon>Bacteria</taxon>
        <taxon>Pseudomonadati</taxon>
        <taxon>Thermodesulfobacteriota</taxon>
        <taxon>Candidatus Desulfofervidia</taxon>
        <taxon>Candidatus Desulfofervidales</taxon>
        <taxon>Candidatus Desulfofervidaceae</taxon>
        <taxon>Candidatus Desulfofervidus</taxon>
    </lineage>
</organism>
<dbReference type="Pfam" id="PF02518">
    <property type="entry name" value="HATPase_c"/>
    <property type="match status" value="1"/>
</dbReference>
<sequence length="499" mass="56344">MNKEDEESVEYKLLFEKSPDPIVLVGSDAKIKMANAAFLSLVGEKAEAVIGKSFLDYVAPEDRKQLSEYHEKRRLNPELAPSRYEFTLLTKQGEKKVIDRTVILLPDGKTTLSVLRDITAYKQLEAQLIQAQKMEAIGRLVGTIAHDFNNILQGIIGYCQLLLGKMNERDPRWKYIYQINQLSGRAANLIQRLLLFSRKHVVETTPINLNQIVNDMKEMIVRIIGEDIQCEFLLEKELWEVEADVSQIEQVLMNLITNAREAMPEGGKLIIETKNTRLDKKFASIRGIRPGDYVVLSVTDTGIGMDEQIKQHCFEPFFTTKKDGTGLGLSIVYGIVNQMKGCIRIYSESNKGTTIKIYLPKTKSNVFFQEEAEPSNITLGGGKTILVAEDDEAIREVLKDMLQELGYKALFAKNGEEAIKLAEAYSGSLHLLLTDVVMPDINGYELAKRLSTLHPNIKVVYMSGYPKIDYPETDAKIFIQKPFSINQLAVKLEEALKET</sequence>
<dbReference type="EMBL" id="DRBS01000134">
    <property type="protein sequence ID" value="HDD43901.1"/>
    <property type="molecule type" value="Genomic_DNA"/>
</dbReference>
<reference evidence="8" key="1">
    <citation type="journal article" date="2020" name="mSystems">
        <title>Genome- and Community-Level Interaction Insights into Carbon Utilization and Element Cycling Functions of Hydrothermarchaeota in Hydrothermal Sediment.</title>
        <authorList>
            <person name="Zhou Z."/>
            <person name="Liu Y."/>
            <person name="Xu W."/>
            <person name="Pan J."/>
            <person name="Luo Z.H."/>
            <person name="Li M."/>
        </authorList>
    </citation>
    <scope>NUCLEOTIDE SEQUENCE [LARGE SCALE GENOMIC DNA]</scope>
    <source>
        <strain evidence="8">HyVt-233</strain>
    </source>
</reference>
<dbReference type="Gene3D" id="3.40.50.2300">
    <property type="match status" value="1"/>
</dbReference>
<dbReference type="SMART" id="SM00388">
    <property type="entry name" value="HisKA"/>
    <property type="match status" value="1"/>
</dbReference>
<dbReference type="GO" id="GO:0000155">
    <property type="term" value="F:phosphorelay sensor kinase activity"/>
    <property type="evidence" value="ECO:0007669"/>
    <property type="project" value="InterPro"/>
</dbReference>
<feature type="modified residue" description="4-aspartylphosphate" evidence="4">
    <location>
        <position position="435"/>
    </location>
</feature>
<dbReference type="SUPFAM" id="SSF55874">
    <property type="entry name" value="ATPase domain of HSP90 chaperone/DNA topoisomerase II/histidine kinase"/>
    <property type="match status" value="1"/>
</dbReference>
<dbReference type="Pfam" id="PF00512">
    <property type="entry name" value="HisKA"/>
    <property type="match status" value="1"/>
</dbReference>
<evidence type="ECO:0000256" key="3">
    <source>
        <dbReference type="ARBA" id="ARBA00022553"/>
    </source>
</evidence>
<dbReference type="InterPro" id="IPR000014">
    <property type="entry name" value="PAS"/>
</dbReference>
<accession>A0A7C0Y463</accession>
<proteinExistence type="predicted"/>
<dbReference type="NCBIfam" id="TIGR00229">
    <property type="entry name" value="sensory_box"/>
    <property type="match status" value="1"/>
</dbReference>
<name>A0A7C0Y463_DESA2</name>
<dbReference type="SMART" id="SM00387">
    <property type="entry name" value="HATPase_c"/>
    <property type="match status" value="1"/>
</dbReference>
<feature type="domain" description="Response regulatory" evidence="6">
    <location>
        <begin position="384"/>
        <end position="496"/>
    </location>
</feature>
<dbReference type="InterPro" id="IPR005467">
    <property type="entry name" value="His_kinase_dom"/>
</dbReference>
<dbReference type="PANTHER" id="PTHR43065:SF42">
    <property type="entry name" value="TWO-COMPONENT SENSOR PPRA"/>
    <property type="match status" value="1"/>
</dbReference>
<feature type="domain" description="Histidine kinase" evidence="5">
    <location>
        <begin position="143"/>
        <end position="363"/>
    </location>
</feature>
<dbReference type="Proteomes" id="UP000886289">
    <property type="component" value="Unassembled WGS sequence"/>
</dbReference>